<dbReference type="InterPro" id="IPR004839">
    <property type="entry name" value="Aminotransferase_I/II_large"/>
</dbReference>
<dbReference type="Gene3D" id="1.10.10.10">
    <property type="entry name" value="Winged helix-like DNA-binding domain superfamily/Winged helix DNA-binding domain"/>
    <property type="match status" value="1"/>
</dbReference>
<dbReference type="Gene3D" id="3.40.640.10">
    <property type="entry name" value="Type I PLP-dependent aspartate aminotransferase-like (Major domain)"/>
    <property type="match status" value="1"/>
</dbReference>
<dbReference type="GO" id="GO:0030170">
    <property type="term" value="F:pyridoxal phosphate binding"/>
    <property type="evidence" value="ECO:0007669"/>
    <property type="project" value="InterPro"/>
</dbReference>
<evidence type="ECO:0000256" key="1">
    <source>
        <dbReference type="ARBA" id="ARBA00005384"/>
    </source>
</evidence>
<dbReference type="InterPro" id="IPR051446">
    <property type="entry name" value="HTH_trans_reg/aminotransferase"/>
</dbReference>
<organism evidence="7 8">
    <name type="scientific">Saccharopolyspora phatthalungensis</name>
    <dbReference type="NCBI Taxonomy" id="664693"/>
    <lineage>
        <taxon>Bacteria</taxon>
        <taxon>Bacillati</taxon>
        <taxon>Actinomycetota</taxon>
        <taxon>Actinomycetes</taxon>
        <taxon>Pseudonocardiales</taxon>
        <taxon>Pseudonocardiaceae</taxon>
        <taxon>Saccharopolyspora</taxon>
    </lineage>
</organism>
<evidence type="ECO:0000313" key="8">
    <source>
        <dbReference type="Proteomes" id="UP000584374"/>
    </source>
</evidence>
<keyword evidence="3" id="KW-0805">Transcription regulation</keyword>
<name>A0A840QB96_9PSEU</name>
<dbReference type="SUPFAM" id="SSF53383">
    <property type="entry name" value="PLP-dependent transferases"/>
    <property type="match status" value="1"/>
</dbReference>
<dbReference type="GO" id="GO:0003677">
    <property type="term" value="F:DNA binding"/>
    <property type="evidence" value="ECO:0007669"/>
    <property type="project" value="UniProtKB-KW"/>
</dbReference>
<comment type="similarity">
    <text evidence="1">In the C-terminal section; belongs to the class-I pyridoxal-phosphate-dependent aminotransferase family.</text>
</comment>
<dbReference type="InterPro" id="IPR015424">
    <property type="entry name" value="PyrdxlP-dep_Trfase"/>
</dbReference>
<keyword evidence="8" id="KW-1185">Reference proteome</keyword>
<protein>
    <submittedName>
        <fullName evidence="7">GntR family transcriptional regulator/MocR family aminotransferase</fullName>
    </submittedName>
</protein>
<keyword evidence="7" id="KW-0808">Transferase</keyword>
<evidence type="ECO:0000259" key="6">
    <source>
        <dbReference type="PROSITE" id="PS50949"/>
    </source>
</evidence>
<sequence length="484" mass="51206">MARNKDQSPPRFRGPIGHCSAEELRAALTWPPPGTGRLSTRLAGSLRELIRGGGLPSGTGLPPSRSVAAALRVSRGVVVTAYDQLITEGFLDARQGAGTWVGTAIETPPGPPPSAPAPVARPGLPDLGDFPRSRWLAAYRHALSSMGSADLGYGDPRGHSGLRTELAGHLRRTRSAVAEADGILIINGVAEGLALLADVLLDSGRATVAVEDPASPGARDLLARRGLEVVGIPVDEAGMDVARIKSPERLGAIFLTPAHQYPTGVVLSPERRRALIELARRHDLVLIEDDYDGSFRFDREPVGCLQGLASDVTVLLGSVSKTLAPALRLGWLIGPRALQERLVERRVITNLAGQTVDQLALAHLLRSGTYDKHVRQMRRTYHARRRELIVELANKAPNVVVCGDSSGLHLLAEVPSPAHERVVLSVLRADGFAVQGLAECRLGGVSGRTSGLVIGFASLKSAALTRLADLVGQVCSGTGPVADF</sequence>
<dbReference type="GO" id="GO:0008483">
    <property type="term" value="F:transaminase activity"/>
    <property type="evidence" value="ECO:0007669"/>
    <property type="project" value="UniProtKB-KW"/>
</dbReference>
<dbReference type="PANTHER" id="PTHR46577:SF1">
    <property type="entry name" value="HTH-TYPE TRANSCRIPTIONAL REGULATORY PROTEIN GABR"/>
    <property type="match status" value="1"/>
</dbReference>
<dbReference type="SMART" id="SM00345">
    <property type="entry name" value="HTH_GNTR"/>
    <property type="match status" value="1"/>
</dbReference>
<dbReference type="AlphaFoldDB" id="A0A840QB96"/>
<keyword evidence="4" id="KW-0238">DNA-binding</keyword>
<reference evidence="7 8" key="1">
    <citation type="submission" date="2020-08" db="EMBL/GenBank/DDBJ databases">
        <title>Sequencing the genomes of 1000 actinobacteria strains.</title>
        <authorList>
            <person name="Klenk H.-P."/>
        </authorList>
    </citation>
    <scope>NUCLEOTIDE SEQUENCE [LARGE SCALE GENOMIC DNA]</scope>
    <source>
        <strain evidence="7 8">DSM 45584</strain>
    </source>
</reference>
<feature type="domain" description="HTH gntR-type" evidence="6">
    <location>
        <begin position="36"/>
        <end position="104"/>
    </location>
</feature>
<dbReference type="InterPro" id="IPR036390">
    <property type="entry name" value="WH_DNA-bd_sf"/>
</dbReference>
<dbReference type="PROSITE" id="PS50949">
    <property type="entry name" value="HTH_GNTR"/>
    <property type="match status" value="1"/>
</dbReference>
<dbReference type="InterPro" id="IPR015421">
    <property type="entry name" value="PyrdxlP-dep_Trfase_major"/>
</dbReference>
<evidence type="ECO:0000256" key="5">
    <source>
        <dbReference type="ARBA" id="ARBA00023163"/>
    </source>
</evidence>
<evidence type="ECO:0000256" key="3">
    <source>
        <dbReference type="ARBA" id="ARBA00023015"/>
    </source>
</evidence>
<proteinExistence type="inferred from homology"/>
<dbReference type="InterPro" id="IPR036388">
    <property type="entry name" value="WH-like_DNA-bd_sf"/>
</dbReference>
<evidence type="ECO:0000256" key="2">
    <source>
        <dbReference type="ARBA" id="ARBA00022898"/>
    </source>
</evidence>
<dbReference type="Proteomes" id="UP000584374">
    <property type="component" value="Unassembled WGS sequence"/>
</dbReference>
<dbReference type="InterPro" id="IPR000524">
    <property type="entry name" value="Tscrpt_reg_HTH_GntR"/>
</dbReference>
<keyword evidence="2" id="KW-0663">Pyridoxal phosphate</keyword>
<keyword evidence="7" id="KW-0032">Aminotransferase</keyword>
<dbReference type="Pfam" id="PF00155">
    <property type="entry name" value="Aminotran_1_2"/>
    <property type="match status" value="1"/>
</dbReference>
<accession>A0A840QB96</accession>
<dbReference type="Pfam" id="PF00392">
    <property type="entry name" value="GntR"/>
    <property type="match status" value="1"/>
</dbReference>
<evidence type="ECO:0000313" key="7">
    <source>
        <dbReference type="EMBL" id="MBB5157217.1"/>
    </source>
</evidence>
<dbReference type="EMBL" id="JACHIW010000001">
    <property type="protein sequence ID" value="MBB5157217.1"/>
    <property type="molecule type" value="Genomic_DNA"/>
</dbReference>
<evidence type="ECO:0000256" key="4">
    <source>
        <dbReference type="ARBA" id="ARBA00023125"/>
    </source>
</evidence>
<comment type="caution">
    <text evidence="7">The sequence shown here is derived from an EMBL/GenBank/DDBJ whole genome shotgun (WGS) entry which is preliminary data.</text>
</comment>
<dbReference type="GO" id="GO:0003700">
    <property type="term" value="F:DNA-binding transcription factor activity"/>
    <property type="evidence" value="ECO:0007669"/>
    <property type="project" value="InterPro"/>
</dbReference>
<dbReference type="RefSeq" id="WP_184728213.1">
    <property type="nucleotide sequence ID" value="NZ_JACHIW010000001.1"/>
</dbReference>
<keyword evidence="5" id="KW-0804">Transcription</keyword>
<dbReference type="PANTHER" id="PTHR46577">
    <property type="entry name" value="HTH-TYPE TRANSCRIPTIONAL REGULATORY PROTEIN GABR"/>
    <property type="match status" value="1"/>
</dbReference>
<gene>
    <name evidence="7" type="ORF">BJ970_004751</name>
</gene>
<dbReference type="CDD" id="cd07377">
    <property type="entry name" value="WHTH_GntR"/>
    <property type="match status" value="1"/>
</dbReference>
<dbReference type="SUPFAM" id="SSF46785">
    <property type="entry name" value="Winged helix' DNA-binding domain"/>
    <property type="match status" value="1"/>
</dbReference>
<dbReference type="CDD" id="cd00609">
    <property type="entry name" value="AAT_like"/>
    <property type="match status" value="1"/>
</dbReference>